<dbReference type="PANTHER" id="PTHR13285">
    <property type="entry name" value="ACYLTRANSFERASE"/>
    <property type="match status" value="1"/>
</dbReference>
<feature type="transmembrane region" description="Helical" evidence="12">
    <location>
        <begin position="221"/>
        <end position="239"/>
    </location>
</feature>
<feature type="transmembrane region" description="Helical" evidence="12">
    <location>
        <begin position="47"/>
        <end position="63"/>
    </location>
</feature>
<feature type="transmembrane region" description="Helical" evidence="12">
    <location>
        <begin position="409"/>
        <end position="427"/>
    </location>
</feature>
<feature type="transmembrane region" description="Helical" evidence="12">
    <location>
        <begin position="147"/>
        <end position="166"/>
    </location>
</feature>
<evidence type="ECO:0000256" key="7">
    <source>
        <dbReference type="ARBA" id="ARBA00022841"/>
    </source>
</evidence>
<comment type="pathway">
    <text evidence="2">Glycan biosynthesis; alginate biosynthesis.</text>
</comment>
<evidence type="ECO:0000256" key="11">
    <source>
        <dbReference type="PIRNR" id="PIRNR016636"/>
    </source>
</evidence>
<comment type="similarity">
    <text evidence="3 11">Belongs to the membrane-bound acyltransferase family.</text>
</comment>
<keyword evidence="5 11" id="KW-1003">Cell membrane</keyword>
<dbReference type="EMBL" id="CABPSL010000013">
    <property type="protein sequence ID" value="VVE21772.1"/>
    <property type="molecule type" value="Genomic_DNA"/>
</dbReference>
<sequence length="476" mass="53191">MVFSSIAFLGLFLPMTLAAYFLTPRAWRNLTLALASIVFYAWGEPRFLILMMVSIGINFRLAISIDRAKKRLRMVGIGVGINLFILGAFKYAGFIVENLNGILTPLGVDPLALRPLPLPIGISFYTFHAISYLVDIYRKNAQPNRSIVNYCLYITLFPQLVAGPIIRYKDIQSQLRARIATLDDASAGALRFTMGLAKKVLIANQLAIVADAGFSVPSGELSASVAWFSLLCYTLQIYFDFSGYSDMAIGLARMFGFRFPENFNYPYAATSMQDFWRRWHISLSTWFRDYVYIPLGGNKDGTSRTLRNLWIVFLLTGFWHGATWNFLLWGAAHGALLTLEKLVPSNVVSRSATWRYARHGYLVLAVMLTWVLFRADSIDRALSYFGALAGISTPTDPSVTVKTLFSGHLGWLIPAAIVLAAGFYPWALERLTSVRAWLVSRNIDGVVAAAFVTPALVLATMSIALGQYNPFIYFRF</sequence>
<keyword evidence="11" id="KW-0012">Acyltransferase</keyword>
<evidence type="ECO:0000256" key="6">
    <source>
        <dbReference type="ARBA" id="ARBA00022692"/>
    </source>
</evidence>
<evidence type="ECO:0000256" key="9">
    <source>
        <dbReference type="ARBA" id="ARBA00023136"/>
    </source>
</evidence>
<evidence type="ECO:0000256" key="2">
    <source>
        <dbReference type="ARBA" id="ARBA00005182"/>
    </source>
</evidence>
<proteinExistence type="inferred from homology"/>
<dbReference type="Pfam" id="PF03062">
    <property type="entry name" value="MBOAT"/>
    <property type="match status" value="1"/>
</dbReference>
<evidence type="ECO:0000256" key="5">
    <source>
        <dbReference type="ARBA" id="ARBA00022475"/>
    </source>
</evidence>
<organism evidence="13 14">
    <name type="scientific">Pandoraea cepalis</name>
    <dbReference type="NCBI Taxonomy" id="2508294"/>
    <lineage>
        <taxon>Bacteria</taxon>
        <taxon>Pseudomonadati</taxon>
        <taxon>Pseudomonadota</taxon>
        <taxon>Betaproteobacteria</taxon>
        <taxon>Burkholderiales</taxon>
        <taxon>Burkholderiaceae</taxon>
        <taxon>Pandoraea</taxon>
    </lineage>
</organism>
<feature type="transmembrane region" description="Helical" evidence="12">
    <location>
        <begin position="309"/>
        <end position="336"/>
    </location>
</feature>
<evidence type="ECO:0000313" key="14">
    <source>
        <dbReference type="Proteomes" id="UP000384354"/>
    </source>
</evidence>
<dbReference type="PANTHER" id="PTHR13285:SF18">
    <property type="entry name" value="PROTEIN-CYSTEINE N-PALMITOYLTRANSFERASE RASP"/>
    <property type="match status" value="1"/>
</dbReference>
<dbReference type="GO" id="GO:0005886">
    <property type="term" value="C:plasma membrane"/>
    <property type="evidence" value="ECO:0007669"/>
    <property type="project" value="UniProtKB-SubCell"/>
</dbReference>
<dbReference type="AlphaFoldDB" id="A0A5E4WAK7"/>
<dbReference type="PIRSF" id="PIRSF500217">
    <property type="entry name" value="AlgI"/>
    <property type="match status" value="1"/>
</dbReference>
<evidence type="ECO:0000256" key="4">
    <source>
        <dbReference type="ARBA" id="ARBA00016084"/>
    </source>
</evidence>
<feature type="transmembrane region" description="Helical" evidence="12">
    <location>
        <begin position="356"/>
        <end position="373"/>
    </location>
</feature>
<evidence type="ECO:0000313" key="13">
    <source>
        <dbReference type="EMBL" id="VVE21772.1"/>
    </source>
</evidence>
<feature type="transmembrane region" description="Helical" evidence="12">
    <location>
        <begin position="116"/>
        <end position="135"/>
    </location>
</feature>
<dbReference type="RefSeq" id="WP_150563924.1">
    <property type="nucleotide sequence ID" value="NZ_CABPSL010000013.1"/>
</dbReference>
<keyword evidence="9 11" id="KW-0472">Membrane</keyword>
<gene>
    <name evidence="13" type="ORF">PCE31106_03166</name>
</gene>
<name>A0A5E4WAK7_9BURK</name>
<dbReference type="GO" id="GO:0016746">
    <property type="term" value="F:acyltransferase activity"/>
    <property type="evidence" value="ECO:0007669"/>
    <property type="project" value="UniProtKB-KW"/>
</dbReference>
<keyword evidence="11 13" id="KW-0808">Transferase</keyword>
<dbReference type="InterPro" id="IPR004299">
    <property type="entry name" value="MBOAT_fam"/>
</dbReference>
<evidence type="ECO:0000256" key="10">
    <source>
        <dbReference type="ARBA" id="ARBA00031030"/>
    </source>
</evidence>
<reference evidence="13 14" key="1">
    <citation type="submission" date="2019-08" db="EMBL/GenBank/DDBJ databases">
        <authorList>
            <person name="Peeters C."/>
        </authorList>
    </citation>
    <scope>NUCLEOTIDE SEQUENCE [LARGE SCALE GENOMIC DNA]</scope>
    <source>
        <strain evidence="13 14">LMG 31106</strain>
    </source>
</reference>
<evidence type="ECO:0000256" key="12">
    <source>
        <dbReference type="SAM" id="Phobius"/>
    </source>
</evidence>
<evidence type="ECO:0000256" key="3">
    <source>
        <dbReference type="ARBA" id="ARBA00010323"/>
    </source>
</evidence>
<feature type="transmembrane region" description="Helical" evidence="12">
    <location>
        <begin position="75"/>
        <end position="96"/>
    </location>
</feature>
<keyword evidence="8 12" id="KW-1133">Transmembrane helix</keyword>
<keyword evidence="7" id="KW-0016">Alginate biosynthesis</keyword>
<dbReference type="OrthoDB" id="139172at2"/>
<feature type="transmembrane region" description="Helical" evidence="12">
    <location>
        <begin position="447"/>
        <end position="466"/>
    </location>
</feature>
<dbReference type="PIRSF" id="PIRSF016636">
    <property type="entry name" value="AlgI_DltB"/>
    <property type="match status" value="1"/>
</dbReference>
<evidence type="ECO:0000256" key="1">
    <source>
        <dbReference type="ARBA" id="ARBA00004651"/>
    </source>
</evidence>
<keyword evidence="6 12" id="KW-0812">Transmembrane</keyword>
<evidence type="ECO:0000256" key="8">
    <source>
        <dbReference type="ARBA" id="ARBA00022989"/>
    </source>
</evidence>
<protein>
    <recommendedName>
        <fullName evidence="4">Probable alginate O-acetylase AlgI</fullName>
    </recommendedName>
    <alternativeName>
        <fullName evidence="10">Alginate biosynthesis protein AlgI</fullName>
    </alternativeName>
</protein>
<dbReference type="GO" id="GO:0042121">
    <property type="term" value="P:alginic acid biosynthetic process"/>
    <property type="evidence" value="ECO:0007669"/>
    <property type="project" value="UniProtKB-KW"/>
</dbReference>
<comment type="subcellular location">
    <subcellularLocation>
        <location evidence="1">Cell membrane</location>
        <topology evidence="1">Multi-pass membrane protein</topology>
    </subcellularLocation>
</comment>
<accession>A0A5E4WAK7</accession>
<dbReference type="Proteomes" id="UP000384354">
    <property type="component" value="Unassembled WGS sequence"/>
</dbReference>
<dbReference type="InterPro" id="IPR028362">
    <property type="entry name" value="AlgI"/>
</dbReference>
<dbReference type="InterPro" id="IPR051085">
    <property type="entry name" value="MB_O-acyltransferase"/>
</dbReference>
<dbReference type="InterPro" id="IPR024194">
    <property type="entry name" value="Ac/AlaTfrase_AlgI/DltB"/>
</dbReference>